<evidence type="ECO:0000256" key="11">
    <source>
        <dbReference type="ARBA" id="ARBA00023004"/>
    </source>
</evidence>
<dbReference type="InterPro" id="IPR048641">
    <property type="entry name" value="RlmN_N"/>
</dbReference>
<evidence type="ECO:0000256" key="7">
    <source>
        <dbReference type="ARBA" id="ARBA00022679"/>
    </source>
</evidence>
<dbReference type="PANTHER" id="PTHR30544:SF5">
    <property type="entry name" value="RADICAL SAM CORE DOMAIN-CONTAINING PROTEIN"/>
    <property type="match status" value="1"/>
</dbReference>
<dbReference type="GO" id="GO:0046872">
    <property type="term" value="F:metal ion binding"/>
    <property type="evidence" value="ECO:0007669"/>
    <property type="project" value="UniProtKB-KW"/>
</dbReference>
<feature type="binding site" evidence="14">
    <location>
        <position position="137"/>
    </location>
    <ligand>
        <name>[4Fe-4S] cluster</name>
        <dbReference type="ChEBI" id="CHEBI:49883"/>
        <note>4Fe-4S-S-AdoMet</note>
    </ligand>
</feature>
<feature type="active site" description="Proton acceptor" evidence="14">
    <location>
        <position position="117"/>
    </location>
</feature>
<keyword evidence="12 14" id="KW-0411">Iron-sulfur</keyword>
<dbReference type="RefSeq" id="WP_108892862.1">
    <property type="nucleotide sequence ID" value="NZ_ONZF01000002.1"/>
</dbReference>
<keyword evidence="8 14" id="KW-0949">S-adenosyl-L-methionine</keyword>
<dbReference type="GO" id="GO:0000049">
    <property type="term" value="F:tRNA binding"/>
    <property type="evidence" value="ECO:0007669"/>
    <property type="project" value="UniProtKB-UniRule"/>
</dbReference>
<comment type="caution">
    <text evidence="14">Lacks conserved residue(s) required for the propagation of feature annotation.</text>
</comment>
<feature type="region of interest" description="Disordered" evidence="15">
    <location>
        <begin position="375"/>
        <end position="394"/>
    </location>
</feature>
<feature type="binding site" evidence="14">
    <location>
        <position position="328"/>
    </location>
    <ligand>
        <name>S-adenosyl-L-methionine</name>
        <dbReference type="ChEBI" id="CHEBI:59789"/>
    </ligand>
</feature>
<dbReference type="HAMAP" id="MF_01849">
    <property type="entry name" value="RNA_methyltr_RlmN"/>
    <property type="match status" value="1"/>
</dbReference>
<dbReference type="EMBL" id="ONZF01000002">
    <property type="protein sequence ID" value="SPJ22978.1"/>
    <property type="molecule type" value="Genomic_DNA"/>
</dbReference>
<keyword evidence="3 14" id="KW-0004">4Fe-4S</keyword>
<keyword evidence="18" id="KW-1185">Reference proteome</keyword>
<comment type="catalytic activity">
    <reaction evidence="14">
        <text>adenosine(2503) in 23S rRNA + 2 reduced [2Fe-2S]-[ferredoxin] + 2 S-adenosyl-L-methionine = 2-methyladenosine(2503) in 23S rRNA + 5'-deoxyadenosine + L-methionine + 2 oxidized [2Fe-2S]-[ferredoxin] + S-adenosyl-L-homocysteine</text>
        <dbReference type="Rhea" id="RHEA:42916"/>
        <dbReference type="Rhea" id="RHEA-COMP:10000"/>
        <dbReference type="Rhea" id="RHEA-COMP:10001"/>
        <dbReference type="Rhea" id="RHEA-COMP:10152"/>
        <dbReference type="Rhea" id="RHEA-COMP:10282"/>
        <dbReference type="ChEBI" id="CHEBI:17319"/>
        <dbReference type="ChEBI" id="CHEBI:33737"/>
        <dbReference type="ChEBI" id="CHEBI:33738"/>
        <dbReference type="ChEBI" id="CHEBI:57844"/>
        <dbReference type="ChEBI" id="CHEBI:57856"/>
        <dbReference type="ChEBI" id="CHEBI:59789"/>
        <dbReference type="ChEBI" id="CHEBI:74411"/>
        <dbReference type="ChEBI" id="CHEBI:74497"/>
        <dbReference type="EC" id="2.1.1.192"/>
    </reaction>
</comment>
<evidence type="ECO:0000256" key="12">
    <source>
        <dbReference type="ARBA" id="ARBA00023014"/>
    </source>
</evidence>
<feature type="domain" description="Radical SAM core" evidence="16">
    <location>
        <begin position="123"/>
        <end position="366"/>
    </location>
</feature>
<dbReference type="PANTHER" id="PTHR30544">
    <property type="entry name" value="23S RRNA METHYLTRANSFERASE"/>
    <property type="match status" value="1"/>
</dbReference>
<evidence type="ECO:0000256" key="9">
    <source>
        <dbReference type="ARBA" id="ARBA00022694"/>
    </source>
</evidence>
<keyword evidence="4 14" id="KW-0963">Cytoplasm</keyword>
<dbReference type="InterPro" id="IPR040072">
    <property type="entry name" value="Methyltransferase_A"/>
</dbReference>
<evidence type="ECO:0000313" key="17">
    <source>
        <dbReference type="EMBL" id="SPJ22978.1"/>
    </source>
</evidence>
<dbReference type="SFLD" id="SFLDG01062">
    <property type="entry name" value="methyltransferase_(Class_A)"/>
    <property type="match status" value="1"/>
</dbReference>
<dbReference type="FunFam" id="3.20.20.70:FF:000008">
    <property type="entry name" value="Dual-specificity RNA methyltransferase RlmN"/>
    <property type="match status" value="1"/>
</dbReference>
<dbReference type="SUPFAM" id="SSF102114">
    <property type="entry name" value="Radical SAM enzymes"/>
    <property type="match status" value="1"/>
</dbReference>
<comment type="subcellular location">
    <subcellularLocation>
        <location evidence="1 14">Cytoplasm</location>
    </subcellularLocation>
</comment>
<dbReference type="PIRSF" id="PIRSF006004">
    <property type="entry name" value="CHP00048"/>
    <property type="match status" value="1"/>
</dbReference>
<evidence type="ECO:0000256" key="14">
    <source>
        <dbReference type="HAMAP-Rule" id="MF_01849"/>
    </source>
</evidence>
<keyword evidence="6 14" id="KW-0489">Methyltransferase</keyword>
<evidence type="ECO:0000313" key="18">
    <source>
        <dbReference type="Proteomes" id="UP000244912"/>
    </source>
</evidence>
<dbReference type="InterPro" id="IPR027492">
    <property type="entry name" value="RNA_MTrfase_RlmN"/>
</dbReference>
<feature type="binding site" evidence="14">
    <location>
        <position position="141"/>
    </location>
    <ligand>
        <name>[4Fe-4S] cluster</name>
        <dbReference type="ChEBI" id="CHEBI:49883"/>
        <note>4Fe-4S-S-AdoMet</note>
    </ligand>
</feature>
<evidence type="ECO:0000256" key="6">
    <source>
        <dbReference type="ARBA" id="ARBA00022603"/>
    </source>
</evidence>
<name>A0A2R8BS59_9RHOB</name>
<dbReference type="Gene3D" id="1.10.150.530">
    <property type="match status" value="1"/>
</dbReference>
<sequence>MSAPQTPITQDVLTLPRKGEEEGKRNLVGLTRDQMREALIAIGTPEKQAKMRVGQVWAWIYQRGVRDFAEMTNLAKAYRAQLDEHFVIRVPEIVTKAVSEDGTRKYLLRIAGGHEVEAVYIPEESRGTLCISSQVGCTLTCSFCHTGTQRLVRNLTAGEIVGQILVARDDLGEWPEPGRNPHDETRLLSNIVLMGMGEPLYNFDNVRDGMKIAMDPEGISLSRRRITLSTSGVVPMIARTAEEIGCLLAVSFHATTDEVRDTLVPINKRWNIEALLGALKDYPRLSNSERITFEYVMLKGVNDSDEDAHRLVELIRGIPAKINLIPFNPWPGAPYDRSSNNRIRAFADIIYKAGYASPIRTPRGEDIMAACGQLKSETERERKSKRQIEAEARA</sequence>
<dbReference type="InterPro" id="IPR013785">
    <property type="entry name" value="Aldolase_TIM"/>
</dbReference>
<evidence type="ECO:0000259" key="16">
    <source>
        <dbReference type="PROSITE" id="PS51918"/>
    </source>
</evidence>
<evidence type="ECO:0000256" key="2">
    <source>
        <dbReference type="ARBA" id="ARBA00007544"/>
    </source>
</evidence>
<comment type="cofactor">
    <cofactor evidence="14">
        <name>[4Fe-4S] cluster</name>
        <dbReference type="ChEBI" id="CHEBI:49883"/>
    </cofactor>
    <text evidence="14">Binds 1 [4Fe-4S] cluster. The cluster is coordinated with 3 cysteines and an exchangeable S-adenosyl-L-methionine.</text>
</comment>
<feature type="active site" description="S-methylcysteine intermediate" evidence="14">
    <location>
        <position position="371"/>
    </location>
</feature>
<accession>A0A2R8BS59</accession>
<dbReference type="GO" id="GO:0005737">
    <property type="term" value="C:cytoplasm"/>
    <property type="evidence" value="ECO:0007669"/>
    <property type="project" value="UniProtKB-SubCell"/>
</dbReference>
<dbReference type="Pfam" id="PF04055">
    <property type="entry name" value="Radical_SAM"/>
    <property type="match status" value="1"/>
</dbReference>
<evidence type="ECO:0000256" key="13">
    <source>
        <dbReference type="ARBA" id="ARBA00023157"/>
    </source>
</evidence>
<feature type="binding site" evidence="14">
    <location>
        <begin position="197"/>
        <end position="198"/>
    </location>
    <ligand>
        <name>S-adenosyl-L-methionine</name>
        <dbReference type="ChEBI" id="CHEBI:59789"/>
    </ligand>
</feature>
<dbReference type="SFLD" id="SFLDS00029">
    <property type="entry name" value="Radical_SAM"/>
    <property type="match status" value="1"/>
</dbReference>
<keyword evidence="9 14" id="KW-0819">tRNA processing</keyword>
<keyword evidence="13 14" id="KW-1015">Disulfide bond</keyword>
<comment type="function">
    <text evidence="14">Specifically methylates position 2 of adenine 2503 in 23S rRNA and position 2 of adenine 37 in tRNAs. m2A2503 modification seems to play a crucial role in the proofreading step occurring at the peptidyl transferase center and thus would serve to optimize ribosomal fidelity.</text>
</comment>
<evidence type="ECO:0000256" key="15">
    <source>
        <dbReference type="SAM" id="MobiDB-lite"/>
    </source>
</evidence>
<keyword evidence="11 14" id="KW-0408">Iron</keyword>
<keyword evidence="7 14" id="KW-0808">Transferase</keyword>
<dbReference type="Proteomes" id="UP000244912">
    <property type="component" value="Unassembled WGS sequence"/>
</dbReference>
<keyword evidence="10 14" id="KW-0479">Metal-binding</keyword>
<dbReference type="GO" id="GO:0070040">
    <property type="term" value="F:rRNA (adenine(2503)-C2-)-methyltransferase activity"/>
    <property type="evidence" value="ECO:0007669"/>
    <property type="project" value="UniProtKB-UniRule"/>
</dbReference>
<feature type="binding site" evidence="14">
    <location>
        <begin position="251"/>
        <end position="253"/>
    </location>
    <ligand>
        <name>S-adenosyl-L-methionine</name>
        <dbReference type="ChEBI" id="CHEBI:59789"/>
    </ligand>
</feature>
<evidence type="ECO:0000256" key="10">
    <source>
        <dbReference type="ARBA" id="ARBA00022723"/>
    </source>
</evidence>
<dbReference type="GO" id="GO:0051539">
    <property type="term" value="F:4 iron, 4 sulfur cluster binding"/>
    <property type="evidence" value="ECO:0007669"/>
    <property type="project" value="UniProtKB-UniRule"/>
</dbReference>
<dbReference type="GO" id="GO:0030488">
    <property type="term" value="P:tRNA methylation"/>
    <property type="evidence" value="ECO:0007669"/>
    <property type="project" value="UniProtKB-UniRule"/>
</dbReference>
<dbReference type="PROSITE" id="PS51918">
    <property type="entry name" value="RADICAL_SAM"/>
    <property type="match status" value="1"/>
</dbReference>
<dbReference type="GO" id="GO:0019843">
    <property type="term" value="F:rRNA binding"/>
    <property type="evidence" value="ECO:0007669"/>
    <property type="project" value="UniProtKB-UniRule"/>
</dbReference>
<evidence type="ECO:0000256" key="3">
    <source>
        <dbReference type="ARBA" id="ARBA00022485"/>
    </source>
</evidence>
<dbReference type="GO" id="GO:0070475">
    <property type="term" value="P:rRNA base methylation"/>
    <property type="evidence" value="ECO:0007669"/>
    <property type="project" value="UniProtKB-UniRule"/>
</dbReference>
<dbReference type="InterPro" id="IPR058240">
    <property type="entry name" value="rSAM_sf"/>
</dbReference>
<dbReference type="Pfam" id="PF21016">
    <property type="entry name" value="RlmN_N"/>
    <property type="match status" value="1"/>
</dbReference>
<dbReference type="AlphaFoldDB" id="A0A2R8BS59"/>
<keyword evidence="5 14" id="KW-0698">rRNA processing</keyword>
<dbReference type="NCBIfam" id="TIGR00048">
    <property type="entry name" value="rRNA_mod_RlmN"/>
    <property type="match status" value="1"/>
</dbReference>
<evidence type="ECO:0000256" key="1">
    <source>
        <dbReference type="ARBA" id="ARBA00004496"/>
    </source>
</evidence>
<evidence type="ECO:0000256" key="8">
    <source>
        <dbReference type="ARBA" id="ARBA00022691"/>
    </source>
</evidence>
<reference evidence="17 18" key="1">
    <citation type="submission" date="2018-03" db="EMBL/GenBank/DDBJ databases">
        <authorList>
            <person name="Keele B.F."/>
        </authorList>
    </citation>
    <scope>NUCLEOTIDE SEQUENCE [LARGE SCALE GENOMIC DNA]</scope>
    <source>
        <strain evidence="17 18">CECT 8504</strain>
    </source>
</reference>
<evidence type="ECO:0000256" key="5">
    <source>
        <dbReference type="ARBA" id="ARBA00022552"/>
    </source>
</evidence>
<dbReference type="EC" id="2.1.1.192" evidence="14"/>
<dbReference type="InterPro" id="IPR007197">
    <property type="entry name" value="rSAM"/>
</dbReference>
<proteinExistence type="inferred from homology"/>
<dbReference type="GO" id="GO:0002935">
    <property type="term" value="F:tRNA (adenine(37)-C2)-methyltransferase activity"/>
    <property type="evidence" value="ECO:0007669"/>
    <property type="project" value="UniProtKB-UniRule"/>
</dbReference>
<feature type="binding site" evidence="14">
    <location>
        <position position="144"/>
    </location>
    <ligand>
        <name>[4Fe-4S] cluster</name>
        <dbReference type="ChEBI" id="CHEBI:49883"/>
        <note>4Fe-4S-S-AdoMet</note>
    </ligand>
</feature>
<comment type="catalytic activity">
    <reaction evidence="14">
        <text>adenosine(37) in tRNA + 2 reduced [2Fe-2S]-[ferredoxin] + 2 S-adenosyl-L-methionine = 2-methyladenosine(37) in tRNA + 5'-deoxyadenosine + L-methionine + 2 oxidized [2Fe-2S]-[ferredoxin] + S-adenosyl-L-homocysteine</text>
        <dbReference type="Rhea" id="RHEA:43332"/>
        <dbReference type="Rhea" id="RHEA-COMP:10000"/>
        <dbReference type="Rhea" id="RHEA-COMP:10001"/>
        <dbReference type="Rhea" id="RHEA-COMP:10162"/>
        <dbReference type="Rhea" id="RHEA-COMP:10485"/>
        <dbReference type="ChEBI" id="CHEBI:17319"/>
        <dbReference type="ChEBI" id="CHEBI:33737"/>
        <dbReference type="ChEBI" id="CHEBI:33738"/>
        <dbReference type="ChEBI" id="CHEBI:57844"/>
        <dbReference type="ChEBI" id="CHEBI:57856"/>
        <dbReference type="ChEBI" id="CHEBI:59789"/>
        <dbReference type="ChEBI" id="CHEBI:74411"/>
        <dbReference type="ChEBI" id="CHEBI:74497"/>
        <dbReference type="EC" id="2.1.1.192"/>
    </reaction>
</comment>
<feature type="compositionally biased region" description="Basic and acidic residues" evidence="15">
    <location>
        <begin position="376"/>
        <end position="394"/>
    </location>
</feature>
<dbReference type="SFLD" id="SFLDF00275">
    <property type="entry name" value="adenosine_C2_methyltransferase"/>
    <property type="match status" value="1"/>
</dbReference>
<gene>
    <name evidence="14 17" type="primary">rlmN</name>
    <name evidence="17" type="ORF">PAA8504_00779</name>
</gene>
<dbReference type="OrthoDB" id="9793973at2"/>
<protein>
    <recommendedName>
        <fullName evidence="14">Dual-specificity RNA methyltransferase RlmN</fullName>
        <ecNumber evidence="14">2.1.1.192</ecNumber>
    </recommendedName>
    <alternativeName>
        <fullName evidence="14">23S rRNA (adenine(2503)-C(2))-methyltransferase</fullName>
    </alternativeName>
    <alternativeName>
        <fullName evidence="14">23S rRNA m2A2503 methyltransferase</fullName>
    </alternativeName>
    <alternativeName>
        <fullName evidence="14">Ribosomal RNA large subunit methyltransferase N</fullName>
    </alternativeName>
    <alternativeName>
        <fullName evidence="14">tRNA (adenine(37)-C(2))-methyltransferase</fullName>
    </alternativeName>
    <alternativeName>
        <fullName evidence="14">tRNA m2A37 methyltransferase</fullName>
    </alternativeName>
</protein>
<dbReference type="InterPro" id="IPR004383">
    <property type="entry name" value="rRNA_lsu_MTrfase_RlmN/Cfr"/>
</dbReference>
<evidence type="ECO:0000256" key="4">
    <source>
        <dbReference type="ARBA" id="ARBA00022490"/>
    </source>
</evidence>
<comment type="similarity">
    <text evidence="2 14">Belongs to the radical SAM superfamily. RlmN family.</text>
</comment>
<comment type="miscellaneous">
    <text evidence="14">Reaction proceeds by a ping-pong mechanism involving intermediate methylation of a conserved cysteine residue.</text>
</comment>
<feature type="binding site" evidence="14">
    <location>
        <position position="229"/>
    </location>
    <ligand>
        <name>S-adenosyl-L-methionine</name>
        <dbReference type="ChEBI" id="CHEBI:59789"/>
    </ligand>
</feature>
<dbReference type="Gene3D" id="3.20.20.70">
    <property type="entry name" value="Aldolase class I"/>
    <property type="match status" value="1"/>
</dbReference>
<organism evidence="17 18">
    <name type="scientific">Palleronia abyssalis</name>
    <dbReference type="NCBI Taxonomy" id="1501240"/>
    <lineage>
        <taxon>Bacteria</taxon>
        <taxon>Pseudomonadati</taxon>
        <taxon>Pseudomonadota</taxon>
        <taxon>Alphaproteobacteria</taxon>
        <taxon>Rhodobacterales</taxon>
        <taxon>Roseobacteraceae</taxon>
        <taxon>Palleronia</taxon>
    </lineage>
</organism>